<dbReference type="EMBL" id="BQNB010021298">
    <property type="protein sequence ID" value="GJU04936.1"/>
    <property type="molecule type" value="Genomic_DNA"/>
</dbReference>
<gene>
    <name evidence="1" type="ORF">Tco_1121366</name>
</gene>
<name>A0ABQ5IXW2_9ASTR</name>
<evidence type="ECO:0000313" key="1">
    <source>
        <dbReference type="EMBL" id="GJU04936.1"/>
    </source>
</evidence>
<sequence>MAFPCLQELAATENSNNLTDAKSVFIQRKINDDLKFAARLSHLWEVLYSSVQEHKLLIAELNMFGGPLALQCAEFLKMGHTTTNRGLAATGTTGLVVGQCLGRGNTTIPVRGVYLIGLGVRSSTAAGLAGGSVATQTIIVPEVIDDCMSLQRTCYSWNKIPNLQVID</sequence>
<organism evidence="1 2">
    <name type="scientific">Tanacetum coccineum</name>
    <dbReference type="NCBI Taxonomy" id="301880"/>
    <lineage>
        <taxon>Eukaryota</taxon>
        <taxon>Viridiplantae</taxon>
        <taxon>Streptophyta</taxon>
        <taxon>Embryophyta</taxon>
        <taxon>Tracheophyta</taxon>
        <taxon>Spermatophyta</taxon>
        <taxon>Magnoliopsida</taxon>
        <taxon>eudicotyledons</taxon>
        <taxon>Gunneridae</taxon>
        <taxon>Pentapetalae</taxon>
        <taxon>asterids</taxon>
        <taxon>campanulids</taxon>
        <taxon>Asterales</taxon>
        <taxon>Asteraceae</taxon>
        <taxon>Asteroideae</taxon>
        <taxon>Anthemideae</taxon>
        <taxon>Anthemidinae</taxon>
        <taxon>Tanacetum</taxon>
    </lineage>
</organism>
<dbReference type="Proteomes" id="UP001151760">
    <property type="component" value="Unassembled WGS sequence"/>
</dbReference>
<accession>A0ABQ5IXW2</accession>
<reference evidence="1" key="1">
    <citation type="journal article" date="2022" name="Int. J. Mol. Sci.">
        <title>Draft Genome of Tanacetum Coccineum: Genomic Comparison of Closely Related Tanacetum-Family Plants.</title>
        <authorList>
            <person name="Yamashiro T."/>
            <person name="Shiraishi A."/>
            <person name="Nakayama K."/>
            <person name="Satake H."/>
        </authorList>
    </citation>
    <scope>NUCLEOTIDE SEQUENCE</scope>
</reference>
<protein>
    <submittedName>
        <fullName evidence="1">Uncharacterized protein</fullName>
    </submittedName>
</protein>
<proteinExistence type="predicted"/>
<keyword evidence="2" id="KW-1185">Reference proteome</keyword>
<comment type="caution">
    <text evidence="1">The sequence shown here is derived from an EMBL/GenBank/DDBJ whole genome shotgun (WGS) entry which is preliminary data.</text>
</comment>
<evidence type="ECO:0000313" key="2">
    <source>
        <dbReference type="Proteomes" id="UP001151760"/>
    </source>
</evidence>
<reference evidence="1" key="2">
    <citation type="submission" date="2022-01" db="EMBL/GenBank/DDBJ databases">
        <authorList>
            <person name="Yamashiro T."/>
            <person name="Shiraishi A."/>
            <person name="Satake H."/>
            <person name="Nakayama K."/>
        </authorList>
    </citation>
    <scope>NUCLEOTIDE SEQUENCE</scope>
</reference>